<dbReference type="OrthoDB" id="197967at2759"/>
<dbReference type="AlphaFoldDB" id="A0A1Z5KSC0"/>
<sequence length="241" mass="27803">MASFPPSKKRPLSIITEADRAALEEHYEFIPSENKNEMSSWQQRMVQHYHQHLYKEYALADFTRKPQLGLRWRTKTEVESGRGSVTCGNKHCPAPPIPMDPREEKRALEMLQSTSQSEAQAVIAGIPAGLLMRNFEVPFTYQERNEEKQELVKLHLCLRCSMLLFECRKETDPALAVYESWMSLEEQDPAGTTAPLSSKPKNDERSTGSSSRSSKTDRKKPKKQRKHRKSAREMKRSKHDN</sequence>
<feature type="compositionally biased region" description="Basic and acidic residues" evidence="1">
    <location>
        <begin position="231"/>
        <end position="241"/>
    </location>
</feature>
<dbReference type="Proteomes" id="UP000198406">
    <property type="component" value="Unassembled WGS sequence"/>
</dbReference>
<dbReference type="InParanoid" id="A0A1Z5KSC0"/>
<evidence type="ECO:0000256" key="1">
    <source>
        <dbReference type="SAM" id="MobiDB-lite"/>
    </source>
</evidence>
<evidence type="ECO:0000313" key="3">
    <source>
        <dbReference type="Proteomes" id="UP000198406"/>
    </source>
</evidence>
<organism evidence="2 3">
    <name type="scientific">Fistulifera solaris</name>
    <name type="common">Oleaginous diatom</name>
    <dbReference type="NCBI Taxonomy" id="1519565"/>
    <lineage>
        <taxon>Eukaryota</taxon>
        <taxon>Sar</taxon>
        <taxon>Stramenopiles</taxon>
        <taxon>Ochrophyta</taxon>
        <taxon>Bacillariophyta</taxon>
        <taxon>Bacillariophyceae</taxon>
        <taxon>Bacillariophycidae</taxon>
        <taxon>Naviculales</taxon>
        <taxon>Naviculaceae</taxon>
        <taxon>Fistulifera</taxon>
    </lineage>
</organism>
<feature type="compositionally biased region" description="Basic residues" evidence="1">
    <location>
        <begin position="217"/>
        <end position="230"/>
    </location>
</feature>
<dbReference type="Pfam" id="PF09725">
    <property type="entry name" value="Fra10Ac1"/>
    <property type="match status" value="1"/>
</dbReference>
<accession>A0A1Z5KSC0</accession>
<dbReference type="InterPro" id="IPR019129">
    <property type="entry name" value="Folate-sensitive_fs_Fra10Ac1"/>
</dbReference>
<gene>
    <name evidence="2" type="ORF">FisN_20Lu199</name>
</gene>
<proteinExistence type="predicted"/>
<name>A0A1Z5KSC0_FISSO</name>
<comment type="caution">
    <text evidence="2">The sequence shown here is derived from an EMBL/GenBank/DDBJ whole genome shotgun (WGS) entry which is preliminary data.</text>
</comment>
<feature type="region of interest" description="Disordered" evidence="1">
    <location>
        <begin position="188"/>
        <end position="241"/>
    </location>
</feature>
<dbReference type="EMBL" id="BDSP01000283">
    <property type="protein sequence ID" value="GAX28891.1"/>
    <property type="molecule type" value="Genomic_DNA"/>
</dbReference>
<keyword evidence="3" id="KW-1185">Reference proteome</keyword>
<evidence type="ECO:0000313" key="2">
    <source>
        <dbReference type="EMBL" id="GAX28891.1"/>
    </source>
</evidence>
<reference evidence="2 3" key="1">
    <citation type="journal article" date="2015" name="Plant Cell">
        <title>Oil accumulation by the oleaginous diatom Fistulifera solaris as revealed by the genome and transcriptome.</title>
        <authorList>
            <person name="Tanaka T."/>
            <person name="Maeda Y."/>
            <person name="Veluchamy A."/>
            <person name="Tanaka M."/>
            <person name="Abida H."/>
            <person name="Marechal E."/>
            <person name="Bowler C."/>
            <person name="Muto M."/>
            <person name="Sunaga Y."/>
            <person name="Tanaka M."/>
            <person name="Yoshino T."/>
            <person name="Taniguchi T."/>
            <person name="Fukuda Y."/>
            <person name="Nemoto M."/>
            <person name="Matsumoto M."/>
            <person name="Wong P.S."/>
            <person name="Aburatani S."/>
            <person name="Fujibuchi W."/>
        </authorList>
    </citation>
    <scope>NUCLEOTIDE SEQUENCE [LARGE SCALE GENOMIC DNA]</scope>
    <source>
        <strain evidence="2 3">JPCC DA0580</strain>
    </source>
</reference>
<protein>
    <submittedName>
        <fullName evidence="2">Protein FRA10AC1</fullName>
    </submittedName>
</protein>